<gene>
    <name evidence="1" type="ORF">E3T51_07820</name>
</gene>
<reference evidence="1 2" key="1">
    <citation type="submission" date="2019-03" db="EMBL/GenBank/DDBJ databases">
        <title>Genomics of glacier-inhabiting Cryobacterium strains.</title>
        <authorList>
            <person name="Liu Q."/>
            <person name="Xin Y.-H."/>
        </authorList>
    </citation>
    <scope>NUCLEOTIDE SEQUENCE [LARGE SCALE GENOMIC DNA]</scope>
    <source>
        <strain evidence="1 2">Sr54</strain>
    </source>
</reference>
<dbReference type="AlphaFoldDB" id="A0A4R9BR29"/>
<dbReference type="EMBL" id="SOHN01000009">
    <property type="protein sequence ID" value="TFD89201.1"/>
    <property type="molecule type" value="Genomic_DNA"/>
</dbReference>
<keyword evidence="2" id="KW-1185">Reference proteome</keyword>
<protein>
    <submittedName>
        <fullName evidence="1">Uncharacterized protein</fullName>
    </submittedName>
</protein>
<name>A0A4R9BR29_9MICO</name>
<evidence type="ECO:0000313" key="2">
    <source>
        <dbReference type="Proteomes" id="UP000297626"/>
    </source>
</evidence>
<comment type="caution">
    <text evidence="1">The sequence shown here is derived from an EMBL/GenBank/DDBJ whole genome shotgun (WGS) entry which is preliminary data.</text>
</comment>
<dbReference type="Proteomes" id="UP000297626">
    <property type="component" value="Unassembled WGS sequence"/>
</dbReference>
<evidence type="ECO:0000313" key="1">
    <source>
        <dbReference type="EMBL" id="TFD89201.1"/>
    </source>
</evidence>
<sequence>MAGLLVVLGWCAVTLYRKALTTLRAIEVLSDQVSAVDLVAPSVSVSFIPAVFADAAVVLRNVEQNRADRSHRSQVRRDARIVRGKLMRNAR</sequence>
<dbReference type="RefSeq" id="WP_166806413.1">
    <property type="nucleotide sequence ID" value="NZ_SOHN01000009.1"/>
</dbReference>
<proteinExistence type="predicted"/>
<accession>A0A4R9BR29</accession>
<organism evidence="1 2">
    <name type="scientific">Cryobacterium serini</name>
    <dbReference type="NCBI Taxonomy" id="1259201"/>
    <lineage>
        <taxon>Bacteria</taxon>
        <taxon>Bacillati</taxon>
        <taxon>Actinomycetota</taxon>
        <taxon>Actinomycetes</taxon>
        <taxon>Micrococcales</taxon>
        <taxon>Microbacteriaceae</taxon>
        <taxon>Cryobacterium</taxon>
    </lineage>
</organism>